<reference evidence="2" key="2">
    <citation type="submission" date="2020-11" db="EMBL/GenBank/DDBJ databases">
        <authorList>
            <person name="McCartney M.A."/>
            <person name="Auch B."/>
            <person name="Kono T."/>
            <person name="Mallez S."/>
            <person name="Becker A."/>
            <person name="Gohl D.M."/>
            <person name="Silverstein K.A.T."/>
            <person name="Koren S."/>
            <person name="Bechman K.B."/>
            <person name="Herman A."/>
            <person name="Abrahante J.E."/>
            <person name="Garbe J."/>
        </authorList>
    </citation>
    <scope>NUCLEOTIDE SEQUENCE</scope>
    <source>
        <strain evidence="2">Duluth1</strain>
        <tissue evidence="2">Whole animal</tissue>
    </source>
</reference>
<organism evidence="2 3">
    <name type="scientific">Dreissena polymorpha</name>
    <name type="common">Zebra mussel</name>
    <name type="synonym">Mytilus polymorpha</name>
    <dbReference type="NCBI Taxonomy" id="45954"/>
    <lineage>
        <taxon>Eukaryota</taxon>
        <taxon>Metazoa</taxon>
        <taxon>Spiralia</taxon>
        <taxon>Lophotrochozoa</taxon>
        <taxon>Mollusca</taxon>
        <taxon>Bivalvia</taxon>
        <taxon>Autobranchia</taxon>
        <taxon>Heteroconchia</taxon>
        <taxon>Euheterodonta</taxon>
        <taxon>Imparidentia</taxon>
        <taxon>Neoheterodontei</taxon>
        <taxon>Myida</taxon>
        <taxon>Dreissenoidea</taxon>
        <taxon>Dreissenidae</taxon>
        <taxon>Dreissena</taxon>
    </lineage>
</organism>
<feature type="compositionally biased region" description="Basic and acidic residues" evidence="1">
    <location>
        <begin position="41"/>
        <end position="52"/>
    </location>
</feature>
<evidence type="ECO:0000313" key="3">
    <source>
        <dbReference type="Proteomes" id="UP000828390"/>
    </source>
</evidence>
<gene>
    <name evidence="2" type="ORF">DPMN_046558</name>
</gene>
<name>A0A9D4I0P8_DREPO</name>
<accession>A0A9D4I0P8</accession>
<reference evidence="2" key="1">
    <citation type="journal article" date="2019" name="bioRxiv">
        <title>The Genome of the Zebra Mussel, Dreissena polymorpha: A Resource for Invasive Species Research.</title>
        <authorList>
            <person name="McCartney M.A."/>
            <person name="Auch B."/>
            <person name="Kono T."/>
            <person name="Mallez S."/>
            <person name="Zhang Y."/>
            <person name="Obille A."/>
            <person name="Becker A."/>
            <person name="Abrahante J.E."/>
            <person name="Garbe J."/>
            <person name="Badalamenti J.P."/>
            <person name="Herman A."/>
            <person name="Mangelson H."/>
            <person name="Liachko I."/>
            <person name="Sullivan S."/>
            <person name="Sone E.D."/>
            <person name="Koren S."/>
            <person name="Silverstein K.A.T."/>
            <person name="Beckman K.B."/>
            <person name="Gohl D.M."/>
        </authorList>
    </citation>
    <scope>NUCLEOTIDE SEQUENCE</scope>
    <source>
        <strain evidence="2">Duluth1</strain>
        <tissue evidence="2">Whole animal</tissue>
    </source>
</reference>
<dbReference type="AlphaFoldDB" id="A0A9D4I0P8"/>
<dbReference type="EMBL" id="JAIWYP010000011">
    <property type="protein sequence ID" value="KAH3739868.1"/>
    <property type="molecule type" value="Genomic_DNA"/>
</dbReference>
<sequence length="62" mass="7075">MCLRTYECSRAVQRNVYGLRHRDMGLGYCTAKRVQNGRPYGRTDGRKEERTPKPYSSAYGGG</sequence>
<evidence type="ECO:0000313" key="2">
    <source>
        <dbReference type="EMBL" id="KAH3739868.1"/>
    </source>
</evidence>
<comment type="caution">
    <text evidence="2">The sequence shown here is derived from an EMBL/GenBank/DDBJ whole genome shotgun (WGS) entry which is preliminary data.</text>
</comment>
<proteinExistence type="predicted"/>
<evidence type="ECO:0000256" key="1">
    <source>
        <dbReference type="SAM" id="MobiDB-lite"/>
    </source>
</evidence>
<keyword evidence="3" id="KW-1185">Reference proteome</keyword>
<feature type="region of interest" description="Disordered" evidence="1">
    <location>
        <begin position="35"/>
        <end position="62"/>
    </location>
</feature>
<dbReference type="Proteomes" id="UP000828390">
    <property type="component" value="Unassembled WGS sequence"/>
</dbReference>
<protein>
    <submittedName>
        <fullName evidence="2">Uncharacterized protein</fullName>
    </submittedName>
</protein>